<dbReference type="InterPro" id="IPR006176">
    <property type="entry name" value="3-OHacyl-CoA_DH_NAD-bd"/>
</dbReference>
<dbReference type="Pfam" id="PF00378">
    <property type="entry name" value="ECH_1"/>
    <property type="match status" value="1"/>
</dbReference>
<evidence type="ECO:0000256" key="7">
    <source>
        <dbReference type="ARBA" id="ARBA00023098"/>
    </source>
</evidence>
<comment type="caution">
    <text evidence="11">The sequence shown here is derived from an EMBL/GenBank/DDBJ whole genome shotgun (WGS) entry which is preliminary data.</text>
</comment>
<dbReference type="PANTHER" id="PTHR48075:SF7">
    <property type="entry name" value="3-HYDROXYACYL-COA DEHYDROGENASE-RELATED"/>
    <property type="match status" value="1"/>
</dbReference>
<keyword evidence="12" id="KW-1185">Reference proteome</keyword>
<dbReference type="InterPro" id="IPR001753">
    <property type="entry name" value="Enoyl-CoA_hydra/iso"/>
</dbReference>
<evidence type="ECO:0000259" key="10">
    <source>
        <dbReference type="Pfam" id="PF02737"/>
    </source>
</evidence>
<evidence type="ECO:0000259" key="9">
    <source>
        <dbReference type="Pfam" id="PF00725"/>
    </source>
</evidence>
<dbReference type="Proteomes" id="UP000721415">
    <property type="component" value="Unassembled WGS sequence"/>
</dbReference>
<dbReference type="PANTHER" id="PTHR48075">
    <property type="entry name" value="3-HYDROXYACYL-COA DEHYDROGENASE FAMILY PROTEIN"/>
    <property type="match status" value="1"/>
</dbReference>
<keyword evidence="3" id="KW-0276">Fatty acid metabolism</keyword>
<sequence length="747" mass="84781">MNIHRVSVLGSGSMGRQIAAYLINMGLSVNLINMTAQSPEELPLEPLDYIRNPKNQLLFRPSSISQINYLHFSQAEQALKNSDMLIETIVEDLEIKKKLFKSLTRIVSAKTILASNTSSLSINTLSEVLSSQQRKFFIGLHFFTPVHSSRMVELIANKETDKSVLAEVEVFVKEILNKEVIKAKDVTGFLANRIGFYANHEIMARGEAKKWPIPMIDAISGAYIGRSKMGPYRLSDLTGIDVSAAAFNYYSKDERERLFFQKRSLPDLLLAHQYLGDKTNGGYYKKKQNQRYFFNGETENYESFVFPELDIFNHLKSKKAQDNFEVIFNSEDKIGTFMWESIRNVMYYAAINVGYACDSYQDIDKAMVWGYNWQWGPFEIWDLMGYERVKKRIEDEVGPLPKWIQERGQAFYSKQCEPQSVKLRDDLIDSVIWDHDQQSQFVKTSEQVLLLIICTPKSVITPGLMEDIILAIDYLQTNAVKGMVVANLQKNFSVGFDIHTMQNMNHLQLQKSLNMGQKMVTKLKHSSKPIVTAIHGHVLGGGAEIALFSPKVVAAADTFIGLTEVGVGLIPGGGGLTELADRVYRSHMSRYETKRELFSDFLTVAYGKVSKNAYDALNLGLLRQTDRIVRRKQDVLRSAIAEVEFLAKYGYIGEGSMEYAVLGSDFKAIIEGQLRNWLSGGFATEHDCVIARSIADVLAGGNVPLGTIVNQKYLLEIEKEQFMALWNHPKTQERMTFWMKNRRPLHN</sequence>
<organism evidence="11 12">
    <name type="scientific">Facklamia lactis</name>
    <dbReference type="NCBI Taxonomy" id="2749967"/>
    <lineage>
        <taxon>Bacteria</taxon>
        <taxon>Bacillati</taxon>
        <taxon>Bacillota</taxon>
        <taxon>Bacilli</taxon>
        <taxon>Lactobacillales</taxon>
        <taxon>Aerococcaceae</taxon>
        <taxon>Facklamia</taxon>
    </lineage>
</organism>
<evidence type="ECO:0000256" key="5">
    <source>
        <dbReference type="ARBA" id="ARBA00023002"/>
    </source>
</evidence>
<protein>
    <submittedName>
        <fullName evidence="11">Enoyl-CoA hydratase/isomerase family protein</fullName>
    </submittedName>
</protein>
<evidence type="ECO:0000313" key="12">
    <source>
        <dbReference type="Proteomes" id="UP000721415"/>
    </source>
</evidence>
<dbReference type="InterPro" id="IPR029045">
    <property type="entry name" value="ClpP/crotonase-like_dom_sf"/>
</dbReference>
<keyword evidence="4" id="KW-0442">Lipid degradation</keyword>
<dbReference type="SUPFAM" id="SSF51735">
    <property type="entry name" value="NAD(P)-binding Rossmann-fold domains"/>
    <property type="match status" value="1"/>
</dbReference>
<dbReference type="InterPro" id="IPR008927">
    <property type="entry name" value="6-PGluconate_DH-like_C_sf"/>
</dbReference>
<evidence type="ECO:0000313" key="11">
    <source>
        <dbReference type="EMBL" id="MBG9986811.1"/>
    </source>
</evidence>
<proteinExistence type="inferred from homology"/>
<dbReference type="SUPFAM" id="SSF48179">
    <property type="entry name" value="6-phosphogluconate dehydrogenase C-terminal domain-like"/>
    <property type="match status" value="2"/>
</dbReference>
<comment type="pathway">
    <text evidence="1">Lipid metabolism; fatty acid beta-oxidation.</text>
</comment>
<dbReference type="InterPro" id="IPR006108">
    <property type="entry name" value="3HC_DH_C"/>
</dbReference>
<name>A0ABS0LRM1_9LACT</name>
<dbReference type="Gene3D" id="3.90.226.10">
    <property type="entry name" value="2-enoyl-CoA Hydratase, Chain A, domain 1"/>
    <property type="match status" value="1"/>
</dbReference>
<evidence type="ECO:0000256" key="1">
    <source>
        <dbReference type="ARBA" id="ARBA00005005"/>
    </source>
</evidence>
<dbReference type="SUPFAM" id="SSF52096">
    <property type="entry name" value="ClpP/crotonase"/>
    <property type="match status" value="1"/>
</dbReference>
<dbReference type="EMBL" id="JACBXQ010000004">
    <property type="protein sequence ID" value="MBG9986811.1"/>
    <property type="molecule type" value="Genomic_DNA"/>
</dbReference>
<evidence type="ECO:0000256" key="8">
    <source>
        <dbReference type="ARBA" id="ARBA00049556"/>
    </source>
</evidence>
<accession>A0ABS0LRM1</accession>
<dbReference type="Gene3D" id="3.40.50.720">
    <property type="entry name" value="NAD(P)-binding Rossmann-like Domain"/>
    <property type="match status" value="1"/>
</dbReference>
<dbReference type="Gene3D" id="1.10.1040.50">
    <property type="match status" value="1"/>
</dbReference>
<dbReference type="Pfam" id="PF00725">
    <property type="entry name" value="3HCDH"/>
    <property type="match status" value="1"/>
</dbReference>
<gene>
    <name evidence="11" type="ORF">HZY91_07855</name>
</gene>
<keyword evidence="5" id="KW-0560">Oxidoreductase</keyword>
<evidence type="ECO:0000256" key="6">
    <source>
        <dbReference type="ARBA" id="ARBA00023027"/>
    </source>
</evidence>
<dbReference type="CDD" id="cd06558">
    <property type="entry name" value="crotonase-like"/>
    <property type="match status" value="1"/>
</dbReference>
<keyword evidence="6" id="KW-0520">NAD</keyword>
<comment type="similarity">
    <text evidence="2">Belongs to the 3-hydroxyacyl-CoA dehydrogenase family.</text>
</comment>
<keyword evidence="7" id="KW-0443">Lipid metabolism</keyword>
<evidence type="ECO:0000256" key="4">
    <source>
        <dbReference type="ARBA" id="ARBA00022963"/>
    </source>
</evidence>
<evidence type="ECO:0000256" key="2">
    <source>
        <dbReference type="ARBA" id="ARBA00009463"/>
    </source>
</evidence>
<feature type="domain" description="3-hydroxyacyl-CoA dehydrogenase NAD binding" evidence="10">
    <location>
        <begin position="6"/>
        <end position="185"/>
    </location>
</feature>
<dbReference type="Pfam" id="PF02737">
    <property type="entry name" value="3HCDH_N"/>
    <property type="match status" value="1"/>
</dbReference>
<dbReference type="InterPro" id="IPR036291">
    <property type="entry name" value="NAD(P)-bd_dom_sf"/>
</dbReference>
<feature type="domain" description="3-hydroxyacyl-CoA dehydrogenase C-terminal" evidence="9">
    <location>
        <begin position="188"/>
        <end position="285"/>
    </location>
</feature>
<reference evidence="11 12" key="1">
    <citation type="submission" date="2020-07" db="EMBL/GenBank/DDBJ databases">
        <title>Facklamia lactis sp. nov., isolated from raw milk.</title>
        <authorList>
            <person name="Doll E.V."/>
            <person name="Huptas C."/>
            <person name="Staib L."/>
            <person name="Wenning M."/>
            <person name="Scherer S."/>
        </authorList>
    </citation>
    <scope>NUCLEOTIDE SEQUENCE [LARGE SCALE GENOMIC DNA]</scope>
    <source>
        <strain evidence="11 12">DSM 111018</strain>
    </source>
</reference>
<comment type="catalytic activity">
    <reaction evidence="8">
        <text>a (3S)-3-hydroxyacyl-CoA + NAD(+) = a 3-oxoacyl-CoA + NADH + H(+)</text>
        <dbReference type="Rhea" id="RHEA:22432"/>
        <dbReference type="ChEBI" id="CHEBI:15378"/>
        <dbReference type="ChEBI" id="CHEBI:57318"/>
        <dbReference type="ChEBI" id="CHEBI:57540"/>
        <dbReference type="ChEBI" id="CHEBI:57945"/>
        <dbReference type="ChEBI" id="CHEBI:90726"/>
        <dbReference type="EC" id="1.1.1.35"/>
    </reaction>
</comment>
<evidence type="ECO:0000256" key="3">
    <source>
        <dbReference type="ARBA" id="ARBA00022832"/>
    </source>
</evidence>
<dbReference type="RefSeq" id="WP_197115723.1">
    <property type="nucleotide sequence ID" value="NZ_JACBXQ010000004.1"/>
</dbReference>